<dbReference type="EC" id="1.3.1.6" evidence="4"/>
<comment type="similarity">
    <text evidence="4">Belongs to the FAD-dependent oxidoreductase 2 family. FRD/SDH subfamily.</text>
</comment>
<evidence type="ECO:0000256" key="3">
    <source>
        <dbReference type="ARBA" id="ARBA00023002"/>
    </source>
</evidence>
<protein>
    <recommendedName>
        <fullName evidence="4">Fumarate reductase</fullName>
        <ecNumber evidence="4">1.3.1.6</ecNumber>
    </recommendedName>
</protein>
<comment type="cofactor">
    <cofactor evidence="4">
        <name>FAD</name>
        <dbReference type="ChEBI" id="CHEBI:57692"/>
    </cofactor>
    <text evidence="4">Binds 1 FAD per monomer.</text>
</comment>
<dbReference type="OrthoDB" id="10252157at2759"/>
<dbReference type="SUPFAM" id="SSF51905">
    <property type="entry name" value="FAD/NAD(P)-binding domain"/>
    <property type="match status" value="1"/>
</dbReference>
<dbReference type="InterPro" id="IPR050315">
    <property type="entry name" value="FAD-oxidoreductase_2"/>
</dbReference>
<dbReference type="NCBIfam" id="TIGR01813">
    <property type="entry name" value="flavo_cyto_c"/>
    <property type="match status" value="1"/>
</dbReference>
<feature type="domain" description="FAD-dependent oxidoreductase 2 FAD-binding" evidence="6">
    <location>
        <begin position="75"/>
        <end position="507"/>
    </location>
</feature>
<dbReference type="GO" id="GO:0016156">
    <property type="term" value="F:fumarate reductase (NADH) activity"/>
    <property type="evidence" value="ECO:0007669"/>
    <property type="project" value="UniProtKB-EC"/>
</dbReference>
<keyword evidence="8" id="KW-1185">Reference proteome</keyword>
<organism evidence="7 8">
    <name type="scientific">Periconia digitata</name>
    <dbReference type="NCBI Taxonomy" id="1303443"/>
    <lineage>
        <taxon>Eukaryota</taxon>
        <taxon>Fungi</taxon>
        <taxon>Dikarya</taxon>
        <taxon>Ascomycota</taxon>
        <taxon>Pezizomycotina</taxon>
        <taxon>Dothideomycetes</taxon>
        <taxon>Pleosporomycetidae</taxon>
        <taxon>Pleosporales</taxon>
        <taxon>Massarineae</taxon>
        <taxon>Periconiaceae</taxon>
        <taxon>Periconia</taxon>
    </lineage>
</organism>
<dbReference type="SUPFAM" id="SSF56425">
    <property type="entry name" value="Succinate dehydrogenase/fumarate reductase flavoprotein, catalytic domain"/>
    <property type="match status" value="1"/>
</dbReference>
<keyword evidence="3 4" id="KW-0560">Oxidoreductase</keyword>
<evidence type="ECO:0000256" key="1">
    <source>
        <dbReference type="ARBA" id="ARBA00022630"/>
    </source>
</evidence>
<keyword evidence="5" id="KW-0472">Membrane</keyword>
<dbReference type="EMBL" id="CAOQHR010000010">
    <property type="protein sequence ID" value="CAI6340571.1"/>
    <property type="molecule type" value="Genomic_DNA"/>
</dbReference>
<dbReference type="Gene3D" id="3.90.700.10">
    <property type="entry name" value="Succinate dehydrogenase/fumarate reductase flavoprotein, catalytic domain"/>
    <property type="match status" value="1"/>
</dbReference>
<dbReference type="PANTHER" id="PTHR43400:SF12">
    <property type="entry name" value="FUMARATE REDUCTASE"/>
    <property type="match status" value="1"/>
</dbReference>
<dbReference type="Gene3D" id="3.50.50.60">
    <property type="entry name" value="FAD/NAD(P)-binding domain"/>
    <property type="match status" value="1"/>
</dbReference>
<sequence length="530" mass="56983">MIMIKPPTTALTFLNRLSTSTQFHPSPMRRPRKFSIAITTVLGIALAYLYININRGTMPVSQHPQPLPRHSPKCIVVGAGLAGLSAASQLLTHNIPVLLLERAAKPGGNSIKASSGINGAPTRYQSGADDAFFSDTVKSAGKAIYTWTTHREKLIGALTDQSAGAIDWLVDEKFVDLSQVAILGGHSVARTHRGKGGTPPGYAIISALLNSLEKSPLFRIRTECTVTEILKEKSSVSGVRFKCKDGTEDERANGPVVFAAGGFGGDTHGLLTKHRPDLSGFPATVETRPGAQPLLTEVGAQLIDMDLIQVHPTGFVDPAQPTLFSKFLAAEVLRGEGGILMRNGERFVNELDMRENVTSAITALPSNESSLKQWDVQLVLDESVYQACKSHVDFYIFKGLMKKTHLSELGPAALTTLQNYVKIFSGGQKDEFGRSEFSNWGLSDPTPESVVYVGTVTPVVHFTMGGVVVDENAQVLDKQMNPIEGLWAAGEITGGVHGTNRLGGSSLLECVVFGRIAGNMCATYIGKEER</sequence>
<evidence type="ECO:0000259" key="6">
    <source>
        <dbReference type="Pfam" id="PF00890"/>
    </source>
</evidence>
<comment type="caution">
    <text evidence="7">The sequence shown here is derived from an EMBL/GenBank/DDBJ whole genome shotgun (WGS) entry which is preliminary data.</text>
</comment>
<keyword evidence="2 4" id="KW-0274">FAD</keyword>
<reference evidence="7" key="1">
    <citation type="submission" date="2023-01" db="EMBL/GenBank/DDBJ databases">
        <authorList>
            <person name="Van Ghelder C."/>
            <person name="Rancurel C."/>
        </authorList>
    </citation>
    <scope>NUCLEOTIDE SEQUENCE</scope>
    <source>
        <strain evidence="7">CNCM I-4278</strain>
    </source>
</reference>
<dbReference type="InterPro" id="IPR003953">
    <property type="entry name" value="FAD-dep_OxRdtase_2_FAD-bd"/>
</dbReference>
<comment type="catalytic activity">
    <reaction evidence="4">
        <text>succinate + NAD(+) = fumarate + NADH + H(+)</text>
        <dbReference type="Rhea" id="RHEA:18281"/>
        <dbReference type="ChEBI" id="CHEBI:15378"/>
        <dbReference type="ChEBI" id="CHEBI:29806"/>
        <dbReference type="ChEBI" id="CHEBI:30031"/>
        <dbReference type="ChEBI" id="CHEBI:57540"/>
        <dbReference type="ChEBI" id="CHEBI:57945"/>
        <dbReference type="EC" id="1.3.1.6"/>
    </reaction>
</comment>
<evidence type="ECO:0000313" key="7">
    <source>
        <dbReference type="EMBL" id="CAI6340571.1"/>
    </source>
</evidence>
<accession>A0A9W4UTA1</accession>
<keyword evidence="5" id="KW-0812">Transmembrane</keyword>
<comment type="function">
    <text evidence="4">Irreversibly catalyzes the reduction of fumarate to succinate.</text>
</comment>
<dbReference type="AlphaFoldDB" id="A0A9W4UTA1"/>
<dbReference type="InterPro" id="IPR027477">
    <property type="entry name" value="Succ_DH/fumarate_Rdtase_cat_sf"/>
</dbReference>
<keyword evidence="1 4" id="KW-0285">Flavoprotein</keyword>
<name>A0A9W4UTA1_9PLEO</name>
<dbReference type="Proteomes" id="UP001152607">
    <property type="component" value="Unassembled WGS sequence"/>
</dbReference>
<dbReference type="PANTHER" id="PTHR43400">
    <property type="entry name" value="FUMARATE REDUCTASE"/>
    <property type="match status" value="1"/>
</dbReference>
<evidence type="ECO:0000256" key="4">
    <source>
        <dbReference type="RuleBase" id="RU366062"/>
    </source>
</evidence>
<dbReference type="GO" id="GO:0010181">
    <property type="term" value="F:FMN binding"/>
    <property type="evidence" value="ECO:0007669"/>
    <property type="project" value="InterPro"/>
</dbReference>
<dbReference type="Pfam" id="PF00890">
    <property type="entry name" value="FAD_binding_2"/>
    <property type="match status" value="1"/>
</dbReference>
<gene>
    <name evidence="7" type="ORF">PDIGIT_LOCUS13751</name>
</gene>
<keyword evidence="5" id="KW-1133">Transmembrane helix</keyword>
<dbReference type="InterPro" id="IPR010960">
    <property type="entry name" value="Flavocytochrome_c"/>
</dbReference>
<dbReference type="InterPro" id="IPR036188">
    <property type="entry name" value="FAD/NAD-bd_sf"/>
</dbReference>
<evidence type="ECO:0000313" key="8">
    <source>
        <dbReference type="Proteomes" id="UP001152607"/>
    </source>
</evidence>
<evidence type="ECO:0000256" key="2">
    <source>
        <dbReference type="ARBA" id="ARBA00022827"/>
    </source>
</evidence>
<proteinExistence type="inferred from homology"/>
<evidence type="ECO:0000256" key="5">
    <source>
        <dbReference type="SAM" id="Phobius"/>
    </source>
</evidence>
<feature type="transmembrane region" description="Helical" evidence="5">
    <location>
        <begin position="34"/>
        <end position="51"/>
    </location>
</feature>